<feature type="compositionally biased region" description="Polar residues" evidence="1">
    <location>
        <begin position="75"/>
        <end position="84"/>
    </location>
</feature>
<evidence type="ECO:0000256" key="1">
    <source>
        <dbReference type="SAM" id="MobiDB-lite"/>
    </source>
</evidence>
<feature type="region of interest" description="Disordered" evidence="1">
    <location>
        <begin position="58"/>
        <end position="102"/>
    </location>
</feature>
<evidence type="ECO:0000313" key="4">
    <source>
        <dbReference type="Proteomes" id="UP000014760"/>
    </source>
</evidence>
<name>R7TQY5_CAPTE</name>
<gene>
    <name evidence="2" type="ORF">CAPTEDRAFT_192106</name>
</gene>
<protein>
    <submittedName>
        <fullName evidence="2 3">Uncharacterized protein</fullName>
    </submittedName>
</protein>
<dbReference type="EMBL" id="KB308870">
    <property type="protein sequence ID" value="ELT96298.1"/>
    <property type="molecule type" value="Genomic_DNA"/>
</dbReference>
<reference evidence="4" key="1">
    <citation type="submission" date="2012-12" db="EMBL/GenBank/DDBJ databases">
        <authorList>
            <person name="Hellsten U."/>
            <person name="Grimwood J."/>
            <person name="Chapman J.A."/>
            <person name="Shapiro H."/>
            <person name="Aerts A."/>
            <person name="Otillar R.P."/>
            <person name="Terry A.Y."/>
            <person name="Boore J.L."/>
            <person name="Simakov O."/>
            <person name="Marletaz F."/>
            <person name="Cho S.-J."/>
            <person name="Edsinger-Gonzales E."/>
            <person name="Havlak P."/>
            <person name="Kuo D.-H."/>
            <person name="Larsson T."/>
            <person name="Lv J."/>
            <person name="Arendt D."/>
            <person name="Savage R."/>
            <person name="Osoegawa K."/>
            <person name="de Jong P."/>
            <person name="Lindberg D.R."/>
            <person name="Seaver E.C."/>
            <person name="Weisblat D.A."/>
            <person name="Putnam N.H."/>
            <person name="Grigoriev I.V."/>
            <person name="Rokhsar D.S."/>
        </authorList>
    </citation>
    <scope>NUCLEOTIDE SEQUENCE</scope>
    <source>
        <strain evidence="4">I ESC-2004</strain>
    </source>
</reference>
<proteinExistence type="predicted"/>
<feature type="compositionally biased region" description="Low complexity" evidence="1">
    <location>
        <begin position="85"/>
        <end position="101"/>
    </location>
</feature>
<dbReference type="Proteomes" id="UP000014760">
    <property type="component" value="Unassembled WGS sequence"/>
</dbReference>
<feature type="region of interest" description="Disordered" evidence="1">
    <location>
        <begin position="208"/>
        <end position="230"/>
    </location>
</feature>
<reference evidence="3" key="3">
    <citation type="submission" date="2015-06" db="UniProtKB">
        <authorList>
            <consortium name="EnsemblMetazoa"/>
        </authorList>
    </citation>
    <scope>IDENTIFICATION</scope>
</reference>
<reference evidence="2 4" key="2">
    <citation type="journal article" date="2013" name="Nature">
        <title>Insights into bilaterian evolution from three spiralian genomes.</title>
        <authorList>
            <person name="Simakov O."/>
            <person name="Marletaz F."/>
            <person name="Cho S.J."/>
            <person name="Edsinger-Gonzales E."/>
            <person name="Havlak P."/>
            <person name="Hellsten U."/>
            <person name="Kuo D.H."/>
            <person name="Larsson T."/>
            <person name="Lv J."/>
            <person name="Arendt D."/>
            <person name="Savage R."/>
            <person name="Osoegawa K."/>
            <person name="de Jong P."/>
            <person name="Grimwood J."/>
            <person name="Chapman J.A."/>
            <person name="Shapiro H."/>
            <person name="Aerts A."/>
            <person name="Otillar R.P."/>
            <person name="Terry A.Y."/>
            <person name="Boore J.L."/>
            <person name="Grigoriev I.V."/>
            <person name="Lindberg D.R."/>
            <person name="Seaver E.C."/>
            <person name="Weisblat D.A."/>
            <person name="Putnam N.H."/>
            <person name="Rokhsar D.S."/>
        </authorList>
    </citation>
    <scope>NUCLEOTIDE SEQUENCE</scope>
    <source>
        <strain evidence="2 4">I ESC-2004</strain>
    </source>
</reference>
<dbReference type="HOGENOM" id="CLU_1027600_0_0_1"/>
<dbReference type="EMBL" id="AMQN01011411">
    <property type="status" value="NOT_ANNOTATED_CDS"/>
    <property type="molecule type" value="Genomic_DNA"/>
</dbReference>
<dbReference type="AlphaFoldDB" id="R7TQY5"/>
<sequence length="271" mass="29532">MARRLYIMANVACNRHSRRRPATPYSGVSSHHRDAIRILQHSRASTSLAPSTCDLSSCSLRSQTPRGRRPRLGVSSFNTTPIRLSSSQGSLESTSSSNSSSNPVPFLCATISLSATGLSLPEDAPPAAPSCPPLRRVPRTGTCRRPQPYRPSPYSATSVSLASSQLSDMAPDEHRCVATPSCVICVSELPANTADDRIRAWLSDSPRHSSTNPLSCFGRRRRHPSDDVESSAAVMQSVQCKKLKSKRMAAARKRTITRRVLRFMGIVEMAD</sequence>
<feature type="region of interest" description="Disordered" evidence="1">
    <location>
        <begin position="121"/>
        <end position="157"/>
    </location>
</feature>
<accession>R7TQY5</accession>
<evidence type="ECO:0000313" key="3">
    <source>
        <dbReference type="EnsemblMetazoa" id="CapteP192106"/>
    </source>
</evidence>
<dbReference type="EnsemblMetazoa" id="CapteT192106">
    <property type="protein sequence ID" value="CapteP192106"/>
    <property type="gene ID" value="CapteG192106"/>
</dbReference>
<feature type="compositionally biased region" description="Pro residues" evidence="1">
    <location>
        <begin position="123"/>
        <end position="132"/>
    </location>
</feature>
<evidence type="ECO:0000313" key="2">
    <source>
        <dbReference type="EMBL" id="ELT96298.1"/>
    </source>
</evidence>
<organism evidence="2">
    <name type="scientific">Capitella teleta</name>
    <name type="common">Polychaete worm</name>
    <dbReference type="NCBI Taxonomy" id="283909"/>
    <lineage>
        <taxon>Eukaryota</taxon>
        <taxon>Metazoa</taxon>
        <taxon>Spiralia</taxon>
        <taxon>Lophotrochozoa</taxon>
        <taxon>Annelida</taxon>
        <taxon>Polychaeta</taxon>
        <taxon>Sedentaria</taxon>
        <taxon>Scolecida</taxon>
        <taxon>Capitellidae</taxon>
        <taxon>Capitella</taxon>
    </lineage>
</organism>
<keyword evidence="4" id="KW-1185">Reference proteome</keyword>